<dbReference type="InterPro" id="IPR018958">
    <property type="entry name" value="Knr4/Smi1-like_dom"/>
</dbReference>
<comment type="caution">
    <text evidence="2">The sequence shown here is derived from an EMBL/GenBank/DDBJ whole genome shotgun (WGS) entry which is preliminary data.</text>
</comment>
<name>A0ABX0N4I8_9BURK</name>
<accession>A0ABX0N4I8</accession>
<dbReference type="RefSeq" id="WP_167087203.1">
    <property type="nucleotide sequence ID" value="NZ_WHJG01000011.1"/>
</dbReference>
<reference evidence="2 3" key="1">
    <citation type="submission" date="2019-10" db="EMBL/GenBank/DDBJ databases">
        <title>Taxonomy of Antarctic Massilia spp.: description of Massilia rubra sp. nov., Massilia aquatica sp. nov., Massilia mucilaginosa sp. nov., Massilia frigida sp. nov. isolated from streams, lakes and regoliths.</title>
        <authorList>
            <person name="Holochova P."/>
            <person name="Sedlacek I."/>
            <person name="Kralova S."/>
            <person name="Maslanova I."/>
            <person name="Busse H.-J."/>
            <person name="Stankova E."/>
            <person name="Vrbovska V."/>
            <person name="Kovarovic V."/>
            <person name="Bartak M."/>
            <person name="Svec P."/>
            <person name="Pantucek R."/>
        </authorList>
    </citation>
    <scope>NUCLEOTIDE SEQUENCE [LARGE SCALE GENOMIC DNA]</scope>
    <source>
        <strain evidence="2 3">CCM 8695</strain>
    </source>
</reference>
<proteinExistence type="predicted"/>
<keyword evidence="3" id="KW-1185">Reference proteome</keyword>
<gene>
    <name evidence="2" type="ORF">F2P44_13355</name>
</gene>
<dbReference type="EMBL" id="WHJG01000011">
    <property type="protein sequence ID" value="NHZ80252.1"/>
    <property type="molecule type" value="Genomic_DNA"/>
</dbReference>
<dbReference type="Pfam" id="PF09346">
    <property type="entry name" value="SMI1_KNR4"/>
    <property type="match status" value="1"/>
</dbReference>
<evidence type="ECO:0000259" key="1">
    <source>
        <dbReference type="Pfam" id="PF09346"/>
    </source>
</evidence>
<dbReference type="Proteomes" id="UP000621455">
    <property type="component" value="Unassembled WGS sequence"/>
</dbReference>
<organism evidence="2 3">
    <name type="scientific">Massilia frigida</name>
    <dbReference type="NCBI Taxonomy" id="2609281"/>
    <lineage>
        <taxon>Bacteria</taxon>
        <taxon>Pseudomonadati</taxon>
        <taxon>Pseudomonadota</taxon>
        <taxon>Betaproteobacteria</taxon>
        <taxon>Burkholderiales</taxon>
        <taxon>Oxalobacteraceae</taxon>
        <taxon>Telluria group</taxon>
        <taxon>Massilia</taxon>
    </lineage>
</organism>
<evidence type="ECO:0000313" key="2">
    <source>
        <dbReference type="EMBL" id="NHZ80252.1"/>
    </source>
</evidence>
<evidence type="ECO:0000313" key="3">
    <source>
        <dbReference type="Proteomes" id="UP000621455"/>
    </source>
</evidence>
<protein>
    <submittedName>
        <fullName evidence="2">SMI1/KNR4 family protein</fullName>
    </submittedName>
</protein>
<sequence>MGESFEALSATTGIALPATLRHLIESGRTGGDDPERTALSAVYDFEWLSAQRAGAVIAGWLNPVKQHGNVFLPFGRSGAGDAYCLVRLRGGEEGIAMVWRDCSASRLRYASFDHFVVAEYLAVFADLDLLDEDAGDPVACLRADIAKVADLLDPALQGMLHGCLGKPPAGHPYQRGSTARSETMLSLISQVEEEALYARVSIPEPLAFDVVARWEA</sequence>
<feature type="domain" description="Knr4/Smi1-like" evidence="1">
    <location>
        <begin position="5"/>
        <end position="116"/>
    </location>
</feature>